<protein>
    <submittedName>
        <fullName evidence="1">Uncharacterized protein</fullName>
    </submittedName>
</protein>
<evidence type="ECO:0000313" key="1">
    <source>
        <dbReference type="EMBL" id="JAH08458.1"/>
    </source>
</evidence>
<sequence length="42" mass="4804">MREPVTKPALIWFLFLSQNNSSFLHPIFTTCGQGCSNMYVHS</sequence>
<dbReference type="AlphaFoldDB" id="A0A0E9PX69"/>
<proteinExistence type="predicted"/>
<dbReference type="EMBL" id="GBXM01100119">
    <property type="protein sequence ID" value="JAH08458.1"/>
    <property type="molecule type" value="Transcribed_RNA"/>
</dbReference>
<reference evidence="1" key="1">
    <citation type="submission" date="2014-11" db="EMBL/GenBank/DDBJ databases">
        <authorList>
            <person name="Amaro Gonzalez C."/>
        </authorList>
    </citation>
    <scope>NUCLEOTIDE SEQUENCE</scope>
</reference>
<reference evidence="1" key="2">
    <citation type="journal article" date="2015" name="Fish Shellfish Immunol.">
        <title>Early steps in the European eel (Anguilla anguilla)-Vibrio vulnificus interaction in the gills: Role of the RtxA13 toxin.</title>
        <authorList>
            <person name="Callol A."/>
            <person name="Pajuelo D."/>
            <person name="Ebbesson L."/>
            <person name="Teles M."/>
            <person name="MacKenzie S."/>
            <person name="Amaro C."/>
        </authorList>
    </citation>
    <scope>NUCLEOTIDE SEQUENCE</scope>
</reference>
<organism evidence="1">
    <name type="scientific">Anguilla anguilla</name>
    <name type="common">European freshwater eel</name>
    <name type="synonym">Muraena anguilla</name>
    <dbReference type="NCBI Taxonomy" id="7936"/>
    <lineage>
        <taxon>Eukaryota</taxon>
        <taxon>Metazoa</taxon>
        <taxon>Chordata</taxon>
        <taxon>Craniata</taxon>
        <taxon>Vertebrata</taxon>
        <taxon>Euteleostomi</taxon>
        <taxon>Actinopterygii</taxon>
        <taxon>Neopterygii</taxon>
        <taxon>Teleostei</taxon>
        <taxon>Anguilliformes</taxon>
        <taxon>Anguillidae</taxon>
        <taxon>Anguilla</taxon>
    </lineage>
</organism>
<name>A0A0E9PX69_ANGAN</name>
<accession>A0A0E9PX69</accession>